<dbReference type="STRING" id="283786.SAMN04487990_11925"/>
<evidence type="ECO:0008006" key="3">
    <source>
        <dbReference type="Google" id="ProtNLM"/>
    </source>
</evidence>
<protein>
    <recommendedName>
        <fullName evidence="3">3-hydroxymyristoyl/3-hydroxydecanoyl-(Acyl carrier protein) dehydratase</fullName>
    </recommendedName>
</protein>
<gene>
    <name evidence="1" type="ORF">SAMN04487990_11925</name>
</gene>
<evidence type="ECO:0000313" key="1">
    <source>
        <dbReference type="EMBL" id="SEA58037.1"/>
    </source>
</evidence>
<keyword evidence="2" id="KW-1185">Reference proteome</keyword>
<proteinExistence type="predicted"/>
<dbReference type="AlphaFoldDB" id="A0A1H4CCC2"/>
<evidence type="ECO:0000313" key="2">
    <source>
        <dbReference type="Proteomes" id="UP000198846"/>
    </source>
</evidence>
<dbReference type="InterPro" id="IPR029069">
    <property type="entry name" value="HotDog_dom_sf"/>
</dbReference>
<sequence length="156" mass="17244">MIFGMTLNKMTEKSFTLPITNSAIIKELIPHREPVLLVDGLIHFEPQKAKASLTVLETNIFVENQKLSETGLLEHMAQTAALYTGYKFRSQNKPIKEGMIAAIKSASILNVPQINDTIISEVFITYEAEMLTQVSVTTSLNDTIIATATMSTVLNN</sequence>
<accession>A0A1H4CCC2</accession>
<reference evidence="1 2" key="1">
    <citation type="submission" date="2016-10" db="EMBL/GenBank/DDBJ databases">
        <authorList>
            <person name="de Groot N.N."/>
        </authorList>
    </citation>
    <scope>NUCLEOTIDE SEQUENCE [LARGE SCALE GENOMIC DNA]</scope>
    <source>
        <strain evidence="1 2">DSM 23842</strain>
    </source>
</reference>
<dbReference type="Proteomes" id="UP000198846">
    <property type="component" value="Unassembled WGS sequence"/>
</dbReference>
<organism evidence="1 2">
    <name type="scientific">Bizionia paragorgiae</name>
    <dbReference type="NCBI Taxonomy" id="283786"/>
    <lineage>
        <taxon>Bacteria</taxon>
        <taxon>Pseudomonadati</taxon>
        <taxon>Bacteroidota</taxon>
        <taxon>Flavobacteriia</taxon>
        <taxon>Flavobacteriales</taxon>
        <taxon>Flavobacteriaceae</taxon>
        <taxon>Bizionia</taxon>
    </lineage>
</organism>
<dbReference type="Pfam" id="PF22817">
    <property type="entry name" value="ApeP-like"/>
    <property type="match status" value="1"/>
</dbReference>
<name>A0A1H4CCC2_BIZPA</name>
<dbReference type="EMBL" id="FNQK01000019">
    <property type="protein sequence ID" value="SEA58037.1"/>
    <property type="molecule type" value="Genomic_DNA"/>
</dbReference>
<dbReference type="Gene3D" id="3.10.129.10">
    <property type="entry name" value="Hotdog Thioesterase"/>
    <property type="match status" value="1"/>
</dbReference>
<dbReference type="SUPFAM" id="SSF54637">
    <property type="entry name" value="Thioesterase/thiol ester dehydrase-isomerase"/>
    <property type="match status" value="1"/>
</dbReference>
<dbReference type="InterPro" id="IPR016776">
    <property type="entry name" value="ApeP-like_dehydratase"/>
</dbReference>